<protein>
    <submittedName>
        <fullName evidence="16">Predicted ferric reductase</fullName>
    </submittedName>
</protein>
<gene>
    <name evidence="16" type="ORF">SAMN04487855_0671</name>
    <name evidence="15" type="ORF">SAMN05216589_0954</name>
</gene>
<dbReference type="GO" id="GO:0050660">
    <property type="term" value="F:flavin adenine dinucleotide binding"/>
    <property type="evidence" value="ECO:0007669"/>
    <property type="project" value="TreeGrafter"/>
</dbReference>
<dbReference type="GO" id="GO:0046872">
    <property type="term" value="F:metal ion binding"/>
    <property type="evidence" value="ECO:0007669"/>
    <property type="project" value="UniProtKB-KW"/>
</dbReference>
<dbReference type="Pfam" id="PF08022">
    <property type="entry name" value="FAD_binding_8"/>
    <property type="match status" value="1"/>
</dbReference>
<comment type="subcellular location">
    <subcellularLocation>
        <location evidence="2">Membrane</location>
        <topology evidence="2">Multi-pass membrane protein</topology>
    </subcellularLocation>
</comment>
<feature type="transmembrane region" description="Helical" evidence="13">
    <location>
        <begin position="168"/>
        <end position="186"/>
    </location>
</feature>
<dbReference type="STRING" id="653930.SAMN05216589_0954"/>
<dbReference type="RefSeq" id="WP_074778050.1">
    <property type="nucleotide sequence ID" value="NZ_FOGN01000001.1"/>
</dbReference>
<dbReference type="InterPro" id="IPR017938">
    <property type="entry name" value="Riboflavin_synthase-like_b-brl"/>
</dbReference>
<dbReference type="PANTHER" id="PTHR47354">
    <property type="entry name" value="NADH OXIDOREDUCTASE HCR"/>
    <property type="match status" value="1"/>
</dbReference>
<dbReference type="GO" id="GO:0051537">
    <property type="term" value="F:2 iron, 2 sulfur cluster binding"/>
    <property type="evidence" value="ECO:0007669"/>
    <property type="project" value="UniProtKB-KW"/>
</dbReference>
<comment type="cofactor">
    <cofactor evidence="1">
        <name>FAD</name>
        <dbReference type="ChEBI" id="CHEBI:57692"/>
    </cofactor>
</comment>
<keyword evidence="5" id="KW-0001">2Fe-2S</keyword>
<dbReference type="PANTHER" id="PTHR47354:SF8">
    <property type="entry name" value="1,2-PHENYLACETYL-COA EPOXIDASE, SUBUNIT E"/>
    <property type="match status" value="1"/>
</dbReference>
<keyword evidence="6" id="KW-0479">Metal-binding</keyword>
<evidence type="ECO:0000313" key="18">
    <source>
        <dbReference type="Proteomes" id="UP000186904"/>
    </source>
</evidence>
<keyword evidence="7" id="KW-0274">FAD</keyword>
<keyword evidence="12 13" id="KW-0472">Membrane</keyword>
<accession>A0A1I4JNF1</accession>
<dbReference type="PROSITE" id="PS51384">
    <property type="entry name" value="FAD_FR"/>
    <property type="match status" value="1"/>
</dbReference>
<dbReference type="Proteomes" id="UP000186904">
    <property type="component" value="Unassembled WGS sequence"/>
</dbReference>
<evidence type="ECO:0000256" key="1">
    <source>
        <dbReference type="ARBA" id="ARBA00001974"/>
    </source>
</evidence>
<dbReference type="OrthoDB" id="9796486at2"/>
<dbReference type="AlphaFoldDB" id="A0A1I4JNF1"/>
<organism evidence="16 17">
    <name type="scientific">Halopseudomonas bauzanensis</name>
    <dbReference type="NCBI Taxonomy" id="653930"/>
    <lineage>
        <taxon>Bacteria</taxon>
        <taxon>Pseudomonadati</taxon>
        <taxon>Pseudomonadota</taxon>
        <taxon>Gammaproteobacteria</taxon>
        <taxon>Pseudomonadales</taxon>
        <taxon>Pseudomonadaceae</taxon>
        <taxon>Halopseudomonas</taxon>
    </lineage>
</organism>
<sequence>MRHLKWVFWSSLGLIALLWLIAEPGLSNTRGFFTWRSLLVQLTGVLAIGCMSLGMLLALRPKWLERWLNGLDKMYRLHKWLGMGALVLSVLHWLAAKGPKWAVGWGWLVKPQKGPKAVQQPLEAFFYNQRGLAESLGEWAFYVAVIFIVLALIKRVPYRLFSQVHRLLAIIYLVLAMHSLVLLKFSYWESPIGWLTGLLLVVGSWAAVISLLRRVGAQRRVPGSITGLHYYGGVKSLEIQTRVSGWPGHQPGQFAFASSNAKEGFHPYTIASSWDPNEPDITFVVKELGDHTRTLHERLTVAQPIILEGPYGCFTFDDPRPRQIWIGGGIGVTPFVARLKHLAAHPAANQPVDFFHSTAEVDEQALARLTEDVSSTDVRLHLLIDARDGYLTAERIRAAVPEWRNASIWFCGPAKFGEALRRDFAASGFPVHQHFHQELFEMR</sequence>
<feature type="transmembrane region" description="Helical" evidence="13">
    <location>
        <begin position="80"/>
        <end position="96"/>
    </location>
</feature>
<dbReference type="InterPro" id="IPR050415">
    <property type="entry name" value="MRET"/>
</dbReference>
<feature type="transmembrane region" description="Helical" evidence="13">
    <location>
        <begin position="38"/>
        <end position="59"/>
    </location>
</feature>
<feature type="transmembrane region" description="Helical" evidence="13">
    <location>
        <begin position="139"/>
        <end position="156"/>
    </location>
</feature>
<dbReference type="InterPro" id="IPR013112">
    <property type="entry name" value="FAD-bd_8"/>
</dbReference>
<dbReference type="GO" id="GO:0016491">
    <property type="term" value="F:oxidoreductase activity"/>
    <property type="evidence" value="ECO:0007669"/>
    <property type="project" value="UniProtKB-KW"/>
</dbReference>
<evidence type="ECO:0000313" key="16">
    <source>
        <dbReference type="EMBL" id="SFL67737.1"/>
    </source>
</evidence>
<reference evidence="17 18" key="1">
    <citation type="submission" date="2016-10" db="EMBL/GenBank/DDBJ databases">
        <authorList>
            <person name="de Groot N.N."/>
        </authorList>
    </citation>
    <scope>NUCLEOTIDE SEQUENCE [LARGE SCALE GENOMIC DNA]</scope>
    <source>
        <strain evidence="16 17">CGMCC 1.9095</strain>
        <strain evidence="15 18">DSM 22558</strain>
    </source>
</reference>
<evidence type="ECO:0000256" key="8">
    <source>
        <dbReference type="ARBA" id="ARBA00022989"/>
    </source>
</evidence>
<keyword evidence="10" id="KW-0408">Iron</keyword>
<dbReference type="InterPro" id="IPR039261">
    <property type="entry name" value="FNR_nucleotide-bd"/>
</dbReference>
<dbReference type="InterPro" id="IPR017927">
    <property type="entry name" value="FAD-bd_FR_type"/>
</dbReference>
<evidence type="ECO:0000313" key="15">
    <source>
        <dbReference type="EMBL" id="SER57537.1"/>
    </source>
</evidence>
<evidence type="ECO:0000256" key="2">
    <source>
        <dbReference type="ARBA" id="ARBA00004141"/>
    </source>
</evidence>
<evidence type="ECO:0000256" key="4">
    <source>
        <dbReference type="ARBA" id="ARBA00022692"/>
    </source>
</evidence>
<keyword evidence="3" id="KW-0285">Flavoprotein</keyword>
<feature type="domain" description="FAD-binding FR-type" evidence="14">
    <location>
        <begin position="202"/>
        <end position="317"/>
    </location>
</feature>
<evidence type="ECO:0000256" key="12">
    <source>
        <dbReference type="ARBA" id="ARBA00023136"/>
    </source>
</evidence>
<evidence type="ECO:0000256" key="10">
    <source>
        <dbReference type="ARBA" id="ARBA00023004"/>
    </source>
</evidence>
<evidence type="ECO:0000256" key="3">
    <source>
        <dbReference type="ARBA" id="ARBA00022630"/>
    </source>
</evidence>
<evidence type="ECO:0000256" key="6">
    <source>
        <dbReference type="ARBA" id="ARBA00022723"/>
    </source>
</evidence>
<dbReference type="CDD" id="cd06198">
    <property type="entry name" value="FNR_like_3"/>
    <property type="match status" value="1"/>
</dbReference>
<dbReference type="GO" id="GO:0016020">
    <property type="term" value="C:membrane"/>
    <property type="evidence" value="ECO:0007669"/>
    <property type="project" value="UniProtKB-SubCell"/>
</dbReference>
<evidence type="ECO:0000256" key="9">
    <source>
        <dbReference type="ARBA" id="ARBA00023002"/>
    </source>
</evidence>
<dbReference type="Gene3D" id="1.20.120.1770">
    <property type="match status" value="1"/>
</dbReference>
<keyword evidence="11" id="KW-0411">Iron-sulfur</keyword>
<dbReference type="EMBL" id="FOUA01000001">
    <property type="protein sequence ID" value="SFL67737.1"/>
    <property type="molecule type" value="Genomic_DNA"/>
</dbReference>
<evidence type="ECO:0000256" key="13">
    <source>
        <dbReference type="SAM" id="Phobius"/>
    </source>
</evidence>
<evidence type="ECO:0000256" key="7">
    <source>
        <dbReference type="ARBA" id="ARBA00022827"/>
    </source>
</evidence>
<dbReference type="Pfam" id="PF01794">
    <property type="entry name" value="Ferric_reduct"/>
    <property type="match status" value="1"/>
</dbReference>
<dbReference type="Gene3D" id="2.40.30.10">
    <property type="entry name" value="Translation factors"/>
    <property type="match status" value="1"/>
</dbReference>
<evidence type="ECO:0000256" key="11">
    <source>
        <dbReference type="ARBA" id="ARBA00023014"/>
    </source>
</evidence>
<keyword evidence="8 13" id="KW-1133">Transmembrane helix</keyword>
<evidence type="ECO:0000256" key="5">
    <source>
        <dbReference type="ARBA" id="ARBA00022714"/>
    </source>
</evidence>
<dbReference type="SUPFAM" id="SSF63380">
    <property type="entry name" value="Riboflavin synthase domain-like"/>
    <property type="match status" value="1"/>
</dbReference>
<dbReference type="EMBL" id="FOGN01000001">
    <property type="protein sequence ID" value="SER57537.1"/>
    <property type="molecule type" value="Genomic_DNA"/>
</dbReference>
<keyword evidence="4 13" id="KW-0812">Transmembrane</keyword>
<dbReference type="InterPro" id="IPR013130">
    <property type="entry name" value="Fe3_Rdtase_TM_dom"/>
</dbReference>
<dbReference type="Proteomes" id="UP000186599">
    <property type="component" value="Unassembled WGS sequence"/>
</dbReference>
<proteinExistence type="predicted"/>
<keyword evidence="17" id="KW-1185">Reference proteome</keyword>
<evidence type="ECO:0000259" key="14">
    <source>
        <dbReference type="PROSITE" id="PS51384"/>
    </source>
</evidence>
<dbReference type="SUPFAM" id="SSF52343">
    <property type="entry name" value="Ferredoxin reductase-like, C-terminal NADP-linked domain"/>
    <property type="match status" value="1"/>
</dbReference>
<keyword evidence="9" id="KW-0560">Oxidoreductase</keyword>
<dbReference type="Gene3D" id="3.40.50.80">
    <property type="entry name" value="Nucleotide-binding domain of ferredoxin-NADP reductase (FNR) module"/>
    <property type="match status" value="1"/>
</dbReference>
<name>A0A1I4JNF1_9GAMM</name>
<feature type="transmembrane region" description="Helical" evidence="13">
    <location>
        <begin position="192"/>
        <end position="212"/>
    </location>
</feature>
<evidence type="ECO:0000313" key="17">
    <source>
        <dbReference type="Proteomes" id="UP000186599"/>
    </source>
</evidence>